<dbReference type="Pfam" id="PF01663">
    <property type="entry name" value="Phosphodiest"/>
    <property type="match status" value="1"/>
</dbReference>
<dbReference type="SUPFAM" id="SSF53649">
    <property type="entry name" value="Alkaline phosphatase-like"/>
    <property type="match status" value="1"/>
</dbReference>
<sequence length="515" mass="58804">MQQLISNGVQAEYLRSAFPTHSWPNWLSLATGLYTENHGMTADYMWDKESKLSFERGKGSNGNETDDLWWEGLPAPLWYTAGKSGIDVHCYWFAHCHRAYYDMVVKVPPKRWTDLSTPGQTDKLSDVFPEIVNRIIKYQAYKQQLFSGRKRLSMILTVMQECEDFLVGLDDIERPPTWTAERNFLHSSNLFFFSGPMFLLRYAGVDNALRQFGAHSDEADQAIARIDLYIHELQQKLEEHNLFASTNLIVLSDHGLAPIEEEEQFYLEECLSDYSKVIKVVNLHSMLMVFTEPEDEGHVHFELRVCDQWAPMGDYEDTDTLLVKAYKLSEIPERLHWANSRFMSGVVLLTKPGTSIITRELPSVPSASDQSREAKQTGGWDPDTAQMRGIFMARGPAFKVNEKVGPVEIVDIYQTLLNILAVEPAHSHNGTWSNVEGMLASGWEERPNSDRFNDVAQIFCSFLRVRRNGATCNDTIAFIYNHDRNSGRFTDECFIVVDGEKSTTQHIVCKALLSK</sequence>
<dbReference type="Proteomes" id="UP000230423">
    <property type="component" value="Unassembled WGS sequence"/>
</dbReference>
<gene>
    <name evidence="2" type="ORF">TELCIR_00493</name>
</gene>
<reference evidence="2 3" key="1">
    <citation type="submission" date="2015-09" db="EMBL/GenBank/DDBJ databases">
        <title>Draft genome of the parasitic nematode Teladorsagia circumcincta isolate WARC Sus (inbred).</title>
        <authorList>
            <person name="Mitreva M."/>
        </authorList>
    </citation>
    <scope>NUCLEOTIDE SEQUENCE [LARGE SCALE GENOMIC DNA]</scope>
    <source>
        <strain evidence="2 3">S</strain>
    </source>
</reference>
<protein>
    <submittedName>
        <fullName evidence="2">Type I phosphodiesterase / nucleotide pyrophosphatase</fullName>
    </submittedName>
</protein>
<dbReference type="EMBL" id="KZ344999">
    <property type="protein sequence ID" value="PIO77416.1"/>
    <property type="molecule type" value="Genomic_DNA"/>
</dbReference>
<organism evidence="2 3">
    <name type="scientific">Teladorsagia circumcincta</name>
    <name type="common">Brown stomach worm</name>
    <name type="synonym">Ostertagia circumcincta</name>
    <dbReference type="NCBI Taxonomy" id="45464"/>
    <lineage>
        <taxon>Eukaryota</taxon>
        <taxon>Metazoa</taxon>
        <taxon>Ecdysozoa</taxon>
        <taxon>Nematoda</taxon>
        <taxon>Chromadorea</taxon>
        <taxon>Rhabditida</taxon>
        <taxon>Rhabditina</taxon>
        <taxon>Rhabditomorpha</taxon>
        <taxon>Strongyloidea</taxon>
        <taxon>Trichostrongylidae</taxon>
        <taxon>Teladorsagia</taxon>
    </lineage>
</organism>
<dbReference type="Gene3D" id="3.40.720.10">
    <property type="entry name" value="Alkaline Phosphatase, subunit A"/>
    <property type="match status" value="1"/>
</dbReference>
<dbReference type="OrthoDB" id="415411at2759"/>
<feature type="region of interest" description="Disordered" evidence="1">
    <location>
        <begin position="362"/>
        <end position="381"/>
    </location>
</feature>
<accession>A0A2G9V4T8</accession>
<dbReference type="AlphaFoldDB" id="A0A2G9V4T8"/>
<proteinExistence type="predicted"/>
<evidence type="ECO:0000313" key="2">
    <source>
        <dbReference type="EMBL" id="PIO77416.1"/>
    </source>
</evidence>
<keyword evidence="3" id="KW-1185">Reference proteome</keyword>
<dbReference type="PANTHER" id="PTHR10151">
    <property type="entry name" value="ECTONUCLEOTIDE PYROPHOSPHATASE/PHOSPHODIESTERASE"/>
    <property type="match status" value="1"/>
</dbReference>
<evidence type="ECO:0000313" key="3">
    <source>
        <dbReference type="Proteomes" id="UP000230423"/>
    </source>
</evidence>
<dbReference type="InterPro" id="IPR017850">
    <property type="entry name" value="Alkaline_phosphatase_core_sf"/>
</dbReference>
<dbReference type="InterPro" id="IPR002591">
    <property type="entry name" value="Phosphodiest/P_Trfase"/>
</dbReference>
<evidence type="ECO:0000256" key="1">
    <source>
        <dbReference type="SAM" id="MobiDB-lite"/>
    </source>
</evidence>
<dbReference type="CDD" id="cd16018">
    <property type="entry name" value="Enpp"/>
    <property type="match status" value="1"/>
</dbReference>
<name>A0A2G9V4T8_TELCI</name>
<dbReference type="PANTHER" id="PTHR10151:SF111">
    <property type="entry name" value="CHOLINE-SPECIFIC GLYCEROPHOSPHODIESTER PHOSPHODIESTERASE"/>
    <property type="match status" value="1"/>
</dbReference>